<dbReference type="InterPro" id="IPR016035">
    <property type="entry name" value="Acyl_Trfase/lysoPLipase"/>
</dbReference>
<dbReference type="SUPFAM" id="SSF52151">
    <property type="entry name" value="FabD/lysophospholipase-like"/>
    <property type="match status" value="1"/>
</dbReference>
<keyword evidence="1 2" id="KW-0443">Lipid metabolism</keyword>
<reference evidence="5" key="1">
    <citation type="submission" date="2022-11" db="EMBL/GenBank/DDBJ databases">
        <title>Hoeflea poritis sp. nov., isolated from scleractinian coral Porites lutea.</title>
        <authorList>
            <person name="Zhang G."/>
            <person name="Wei Q."/>
            <person name="Cai L."/>
        </authorList>
    </citation>
    <scope>NUCLEOTIDE SEQUENCE</scope>
    <source>
        <strain evidence="5">E7-10</strain>
    </source>
</reference>
<dbReference type="EMBL" id="JAPJZH010000007">
    <property type="protein sequence ID" value="MDA4846244.1"/>
    <property type="molecule type" value="Genomic_DNA"/>
</dbReference>
<keyword evidence="6" id="KW-1185">Reference proteome</keyword>
<protein>
    <recommendedName>
        <fullName evidence="4">PNPLA domain-containing protein</fullName>
    </recommendedName>
</protein>
<feature type="domain" description="PNPLA" evidence="4">
    <location>
        <begin position="1"/>
        <end position="334"/>
    </location>
</feature>
<comment type="caution">
    <text evidence="5">The sequence shown here is derived from an EMBL/GenBank/DDBJ whole genome shotgun (WGS) entry which is preliminary data.</text>
</comment>
<dbReference type="RefSeq" id="WP_271090149.1">
    <property type="nucleotide sequence ID" value="NZ_JAPJZH010000007.1"/>
</dbReference>
<evidence type="ECO:0000256" key="1">
    <source>
        <dbReference type="ARBA" id="ARBA00023098"/>
    </source>
</evidence>
<evidence type="ECO:0000313" key="6">
    <source>
        <dbReference type="Proteomes" id="UP001148313"/>
    </source>
</evidence>
<dbReference type="InterPro" id="IPR002641">
    <property type="entry name" value="PNPLA_dom"/>
</dbReference>
<dbReference type="PROSITE" id="PS51635">
    <property type="entry name" value="PNPLA"/>
    <property type="match status" value="1"/>
</dbReference>
<organism evidence="5 6">
    <name type="scientific">Hoeflea poritis</name>
    <dbReference type="NCBI Taxonomy" id="2993659"/>
    <lineage>
        <taxon>Bacteria</taxon>
        <taxon>Pseudomonadati</taxon>
        <taxon>Pseudomonadota</taxon>
        <taxon>Alphaproteobacteria</taxon>
        <taxon>Hyphomicrobiales</taxon>
        <taxon>Rhizobiaceae</taxon>
        <taxon>Hoeflea</taxon>
    </lineage>
</organism>
<evidence type="ECO:0000313" key="5">
    <source>
        <dbReference type="EMBL" id="MDA4846244.1"/>
    </source>
</evidence>
<proteinExistence type="predicted"/>
<dbReference type="Proteomes" id="UP001148313">
    <property type="component" value="Unassembled WGS sequence"/>
</dbReference>
<accession>A0ABT4VNF5</accession>
<evidence type="ECO:0000259" key="4">
    <source>
        <dbReference type="PROSITE" id="PS51635"/>
    </source>
</evidence>
<comment type="caution">
    <text evidence="2">Lacks conserved residue(s) required for the propagation of feature annotation.</text>
</comment>
<evidence type="ECO:0000256" key="3">
    <source>
        <dbReference type="SAM" id="MobiDB-lite"/>
    </source>
</evidence>
<feature type="compositionally biased region" description="Low complexity" evidence="3">
    <location>
        <begin position="120"/>
        <end position="131"/>
    </location>
</feature>
<name>A0ABT4VNF5_9HYPH</name>
<feature type="short sequence motif" description="DGA/G" evidence="2">
    <location>
        <begin position="321"/>
        <end position="323"/>
    </location>
</feature>
<evidence type="ECO:0000256" key="2">
    <source>
        <dbReference type="PROSITE-ProRule" id="PRU01161"/>
    </source>
</evidence>
<feature type="active site" description="Nucleophile" evidence="2">
    <location>
        <position position="56"/>
    </location>
</feature>
<gene>
    <name evidence="5" type="ORF">OOZ53_12835</name>
</gene>
<feature type="region of interest" description="Disordered" evidence="3">
    <location>
        <begin position="105"/>
        <end position="132"/>
    </location>
</feature>
<keyword evidence="2" id="KW-0378">Hydrolase</keyword>
<feature type="short sequence motif" description="GXSXG" evidence="2">
    <location>
        <begin position="54"/>
        <end position="58"/>
    </location>
</feature>
<feature type="active site" description="Proton acceptor" evidence="2">
    <location>
        <position position="321"/>
    </location>
</feature>
<dbReference type="Pfam" id="PF01734">
    <property type="entry name" value="Patatin"/>
    <property type="match status" value="1"/>
</dbReference>
<keyword evidence="2" id="KW-0442">Lipid degradation</keyword>
<sequence length="674" mass="74168">MAGAVSAGAYNAGVFDFLIQALEEWERARREDQARPSDQRSVPDHRILIPVISGASAGGATAALGAFSLSEPTRLPSVQDAANTKYVLPALYRIWVESISFFKPDESQRSDSGENANSRDLGTLLDTSDLGEGQRPVSIMNGTVLERAANDAVARTITGAKPRPYLTEGLHLFLTITNLRGVPYGIRFTAGGGSDAHVMSMHADRVHYCMTGLGAGDFESNWLKAYGDLGTPISTDDIVAAASKANHSERNDHARRFIKSALATGAFPIGLPAQKIEVHTSDYTKRAWPYANPKQLGSIEPLWPPNDAGEHSYQVDYAGSDGGLINNEPFEIARWTIMETPGQRNKPGSVESDRAVLLVDPFPEPTGFDPNLSDKPFTQTFLREVIAALFPTLKNQARVKAIDLARSGNNKEVFSRFLIAPSRKFFVGDEEFEAAEPLATGVFNAFGGFLTSKFPEHDYQLGRRNCQKFLREHFRVSAENEVVKSWPEGCEDRHTISGEDGKRYRVLIPLFGSANVPIPAPVWPHVTCEDVDNFMEAVRKRGNALVRTIAKTELGGLYGLGLKIFWRIRRKHTLGQIRTTLVADLIRRNQLALETELTSDLERSVLACLVELKTVQCSPEHIAETVNRRANINPKAPRTTAVEVRDVLDNNLAAYLSPQGSPAGFYLLKKKICP</sequence>